<dbReference type="STRING" id="525904.Tter_1443"/>
<dbReference type="AlphaFoldDB" id="D1CC34"/>
<dbReference type="eggNOG" id="COG3694">
    <property type="taxonomic scope" value="Bacteria"/>
</dbReference>
<keyword evidence="1" id="KW-0812">Transmembrane</keyword>
<dbReference type="EMBL" id="CP001825">
    <property type="protein sequence ID" value="ACZ42349.1"/>
    <property type="molecule type" value="Genomic_DNA"/>
</dbReference>
<dbReference type="RefSeq" id="WP_012875384.1">
    <property type="nucleotide sequence ID" value="NC_013525.1"/>
</dbReference>
<dbReference type="InterPro" id="IPR010390">
    <property type="entry name" value="ABC-2_transporter-like"/>
</dbReference>
<dbReference type="Proteomes" id="UP000000323">
    <property type="component" value="Chromosome 1"/>
</dbReference>
<dbReference type="OrthoDB" id="9800610at2"/>
<name>D1CC34_THET1</name>
<reference evidence="3" key="1">
    <citation type="journal article" date="2010" name="Stand. Genomic Sci.">
        <title>Complete genome sequence of 'Thermobaculum terrenum' type strain (YNP1).</title>
        <authorList>
            <person name="Kiss H."/>
            <person name="Cleland D."/>
            <person name="Lapidus A."/>
            <person name="Lucas S."/>
            <person name="Glavina Del Rio T."/>
            <person name="Nolan M."/>
            <person name="Tice H."/>
            <person name="Han C."/>
            <person name="Goodwin L."/>
            <person name="Pitluck S."/>
            <person name="Liolios K."/>
            <person name="Ivanova N."/>
            <person name="Mavromatis K."/>
            <person name="Ovchinnikova G."/>
            <person name="Pati A."/>
            <person name="Chen A."/>
            <person name="Palaniappan K."/>
            <person name="Land M."/>
            <person name="Hauser L."/>
            <person name="Chang Y."/>
            <person name="Jeffries C."/>
            <person name="Lu M."/>
            <person name="Brettin T."/>
            <person name="Detter J."/>
            <person name="Goker M."/>
            <person name="Tindall B."/>
            <person name="Beck B."/>
            <person name="McDermott T."/>
            <person name="Woyke T."/>
            <person name="Bristow J."/>
            <person name="Eisen J."/>
            <person name="Markowitz V."/>
            <person name="Hugenholtz P."/>
            <person name="Kyrpides N."/>
            <person name="Klenk H."/>
            <person name="Cheng J."/>
        </authorList>
    </citation>
    <scope>NUCLEOTIDE SEQUENCE [LARGE SCALE GENOMIC DNA]</scope>
    <source>
        <strain evidence="3">ATCC BAA-798 / YNP1</strain>
    </source>
</reference>
<accession>D1CC34</accession>
<feature type="transmembrane region" description="Helical" evidence="1">
    <location>
        <begin position="21"/>
        <end position="49"/>
    </location>
</feature>
<protein>
    <recommendedName>
        <fullName evidence="4">ABC transporter permease protein</fullName>
    </recommendedName>
</protein>
<keyword evidence="1" id="KW-1133">Transmembrane helix</keyword>
<dbReference type="Pfam" id="PF06182">
    <property type="entry name" value="ABC2_membrane_6"/>
    <property type="match status" value="1"/>
</dbReference>
<feature type="transmembrane region" description="Helical" evidence="1">
    <location>
        <begin position="226"/>
        <end position="244"/>
    </location>
</feature>
<gene>
    <name evidence="2" type="ordered locus">Tter_1443</name>
</gene>
<feature type="transmembrane region" description="Helical" evidence="1">
    <location>
        <begin position="61"/>
        <end position="79"/>
    </location>
</feature>
<feature type="transmembrane region" description="Helical" evidence="1">
    <location>
        <begin position="148"/>
        <end position="174"/>
    </location>
</feature>
<keyword evidence="3" id="KW-1185">Reference proteome</keyword>
<evidence type="ECO:0008006" key="4">
    <source>
        <dbReference type="Google" id="ProtNLM"/>
    </source>
</evidence>
<dbReference type="HOGENOM" id="CLU_071040_0_0_0"/>
<organism evidence="2 3">
    <name type="scientific">Thermobaculum terrenum (strain ATCC BAA-798 / CCMEE 7001 / YNP1)</name>
    <dbReference type="NCBI Taxonomy" id="525904"/>
    <lineage>
        <taxon>Bacteria</taxon>
        <taxon>Bacillati</taxon>
        <taxon>Chloroflexota</taxon>
        <taxon>Chloroflexia</taxon>
        <taxon>Candidatus Thermobaculales</taxon>
        <taxon>Candidatus Thermobaculaceae</taxon>
        <taxon>Thermobaculum</taxon>
    </lineage>
</organism>
<evidence type="ECO:0000256" key="1">
    <source>
        <dbReference type="SAM" id="Phobius"/>
    </source>
</evidence>
<feature type="transmembrane region" description="Helical" evidence="1">
    <location>
        <begin position="116"/>
        <end position="136"/>
    </location>
</feature>
<dbReference type="PANTHER" id="PTHR36833">
    <property type="entry name" value="SLR0610 PROTEIN-RELATED"/>
    <property type="match status" value="1"/>
</dbReference>
<feature type="transmembrane region" description="Helical" evidence="1">
    <location>
        <begin position="201"/>
        <end position="220"/>
    </location>
</feature>
<sequence length="261" mass="29042">MRYARLLGTFFRIGLMSELQYRANFFVQAFQSLVGLLTGLGGLAIVFGQTDNLDGWLPEELLAVLGVYILIGGIVGLIVRPSLERFMEDVRQGTLDFALTKPLDSQVYVSTRQLEIWRLFDVGLGIVVIIIALVQIGDSVGTYQAISFGIVLFSGSVIVYSFLLSLATLAFWFIRVENLLVIFESMYQAGRWPVTIYPQPLRAALTFLVPVAFAVTVPAQALTGKITWQLLVGAILLSIALLWFSRWFWHQGIRHYSGASA</sequence>
<keyword evidence="1" id="KW-0472">Membrane</keyword>
<dbReference type="KEGG" id="ttr:Tter_1443"/>
<proteinExistence type="predicted"/>
<evidence type="ECO:0000313" key="3">
    <source>
        <dbReference type="Proteomes" id="UP000000323"/>
    </source>
</evidence>
<evidence type="ECO:0000313" key="2">
    <source>
        <dbReference type="EMBL" id="ACZ42349.1"/>
    </source>
</evidence>
<dbReference type="PANTHER" id="PTHR36833:SF2">
    <property type="entry name" value="SLR0610 PROTEIN"/>
    <property type="match status" value="1"/>
</dbReference>